<name>A0A8J2VPU3_9NEOP</name>
<dbReference type="InterPro" id="IPR023796">
    <property type="entry name" value="Serpin_dom"/>
</dbReference>
<dbReference type="InterPro" id="IPR042185">
    <property type="entry name" value="Serpin_sf_2"/>
</dbReference>
<dbReference type="EMBL" id="CAKASE010000045">
    <property type="protein sequence ID" value="CAG9560129.1"/>
    <property type="molecule type" value="Genomic_DNA"/>
</dbReference>
<dbReference type="PANTHER" id="PTHR11461">
    <property type="entry name" value="SERINE PROTEASE INHIBITOR, SERPIN"/>
    <property type="match status" value="1"/>
</dbReference>
<proteinExistence type="inferred from homology"/>
<dbReference type="Gene3D" id="3.30.497.10">
    <property type="entry name" value="Antithrombin, subunit I, domain 2"/>
    <property type="match status" value="1"/>
</dbReference>
<evidence type="ECO:0000313" key="8">
    <source>
        <dbReference type="Proteomes" id="UP000789524"/>
    </source>
</evidence>
<comment type="similarity">
    <text evidence="1 4">Belongs to the serpin family.</text>
</comment>
<evidence type="ECO:0000256" key="1">
    <source>
        <dbReference type="ARBA" id="ARBA00009500"/>
    </source>
</evidence>
<organism evidence="7 8">
    <name type="scientific">Danaus chrysippus</name>
    <name type="common">African queen</name>
    <dbReference type="NCBI Taxonomy" id="151541"/>
    <lineage>
        <taxon>Eukaryota</taxon>
        <taxon>Metazoa</taxon>
        <taxon>Ecdysozoa</taxon>
        <taxon>Arthropoda</taxon>
        <taxon>Hexapoda</taxon>
        <taxon>Insecta</taxon>
        <taxon>Pterygota</taxon>
        <taxon>Neoptera</taxon>
        <taxon>Endopterygota</taxon>
        <taxon>Lepidoptera</taxon>
        <taxon>Glossata</taxon>
        <taxon>Ditrysia</taxon>
        <taxon>Papilionoidea</taxon>
        <taxon>Nymphalidae</taxon>
        <taxon>Danainae</taxon>
        <taxon>Danaini</taxon>
        <taxon>Danaina</taxon>
        <taxon>Danaus</taxon>
        <taxon>Anosia</taxon>
    </lineage>
</organism>
<evidence type="ECO:0000313" key="7">
    <source>
        <dbReference type="EMBL" id="CAG9560129.1"/>
    </source>
</evidence>
<dbReference type="InterPro" id="IPR000215">
    <property type="entry name" value="Serpin_fam"/>
</dbReference>
<sequence length="382" mass="42605">MKLLLLMAFLISIWTSTIAKRHKKHKTVKFDGNSTDDVTQDVAVNETDSTIHMDLKGDLRKLFFVISAESKPDSNTLCSPISAILPLAKLALGAEGDSLKELLSAIGIGEQFKSLLMHLRYLPGVRLDIASRLYVSQTARLNRKFVDLSRDIFESSAAKIDFNFPTYVAEEINAWGRWETPFESVKIGTFHTMTTQKSTQMMSLSGEFNYTSSEALGSQIISIPYSGGRASLVLVVPLSRTGLPPLLNALRLAPWMLRAVFDEMTHTRVHITMPKFSVTSELDLATAYKKLGLKTVFDPNLSGLIRIIRDEKVHITNAKHKCYIEVNEYGTEAAASSGTLLMKLSPAKPIDFHADHPFLYFIMVNDQQLFSGTFVDPETKSH</sequence>
<dbReference type="InterPro" id="IPR042178">
    <property type="entry name" value="Serpin_sf_1"/>
</dbReference>
<keyword evidence="8" id="KW-1185">Reference proteome</keyword>
<dbReference type="SMART" id="SM00093">
    <property type="entry name" value="SERPIN"/>
    <property type="match status" value="1"/>
</dbReference>
<gene>
    <name evidence="7" type="ORF">DCHRY22_LOCUS1849</name>
</gene>
<comment type="caution">
    <text evidence="7">The sequence shown here is derived from an EMBL/GenBank/DDBJ whole genome shotgun (WGS) entry which is preliminary data.</text>
</comment>
<evidence type="ECO:0000256" key="3">
    <source>
        <dbReference type="ARBA" id="ARBA00022900"/>
    </source>
</evidence>
<feature type="chain" id="PRO_5035312979" evidence="5">
    <location>
        <begin position="20"/>
        <end position="382"/>
    </location>
</feature>
<protein>
    <submittedName>
        <fullName evidence="7">(African queen) hypothetical protein</fullName>
    </submittedName>
</protein>
<dbReference type="Pfam" id="PF00079">
    <property type="entry name" value="Serpin"/>
    <property type="match status" value="2"/>
</dbReference>
<dbReference type="SUPFAM" id="SSF56574">
    <property type="entry name" value="Serpins"/>
    <property type="match status" value="1"/>
</dbReference>
<dbReference type="GO" id="GO:0005615">
    <property type="term" value="C:extracellular space"/>
    <property type="evidence" value="ECO:0007669"/>
    <property type="project" value="InterPro"/>
</dbReference>
<keyword evidence="3" id="KW-0722">Serine protease inhibitor</keyword>
<accession>A0A8J2VPU3</accession>
<evidence type="ECO:0000256" key="4">
    <source>
        <dbReference type="RuleBase" id="RU000411"/>
    </source>
</evidence>
<dbReference type="OrthoDB" id="671595at2759"/>
<evidence type="ECO:0000256" key="5">
    <source>
        <dbReference type="SAM" id="SignalP"/>
    </source>
</evidence>
<dbReference type="InterPro" id="IPR036186">
    <property type="entry name" value="Serpin_sf"/>
</dbReference>
<feature type="domain" description="Serpin" evidence="6">
    <location>
        <begin position="60"/>
        <end position="377"/>
    </location>
</feature>
<keyword evidence="2" id="KW-0646">Protease inhibitor</keyword>
<dbReference type="Gene3D" id="2.30.39.10">
    <property type="entry name" value="Alpha-1-antitrypsin, domain 1"/>
    <property type="match status" value="2"/>
</dbReference>
<keyword evidence="5" id="KW-0732">Signal</keyword>
<feature type="signal peptide" evidence="5">
    <location>
        <begin position="1"/>
        <end position="19"/>
    </location>
</feature>
<dbReference type="PROSITE" id="PS00284">
    <property type="entry name" value="SERPIN"/>
    <property type="match status" value="1"/>
</dbReference>
<evidence type="ECO:0000259" key="6">
    <source>
        <dbReference type="SMART" id="SM00093"/>
    </source>
</evidence>
<dbReference type="Proteomes" id="UP000789524">
    <property type="component" value="Unassembled WGS sequence"/>
</dbReference>
<evidence type="ECO:0000256" key="2">
    <source>
        <dbReference type="ARBA" id="ARBA00022690"/>
    </source>
</evidence>
<reference evidence="7" key="1">
    <citation type="submission" date="2021-09" db="EMBL/GenBank/DDBJ databases">
        <authorList>
            <person name="Martin H S."/>
        </authorList>
    </citation>
    <scope>NUCLEOTIDE SEQUENCE</scope>
</reference>
<dbReference type="AlphaFoldDB" id="A0A8J2VPU3"/>
<dbReference type="GO" id="GO:0004867">
    <property type="term" value="F:serine-type endopeptidase inhibitor activity"/>
    <property type="evidence" value="ECO:0007669"/>
    <property type="project" value="UniProtKB-KW"/>
</dbReference>
<dbReference type="InterPro" id="IPR023795">
    <property type="entry name" value="Serpin_CS"/>
</dbReference>
<dbReference type="PANTHER" id="PTHR11461:SF211">
    <property type="entry name" value="GH10112P-RELATED"/>
    <property type="match status" value="1"/>
</dbReference>